<name>A0A402CWP2_9BACT</name>
<dbReference type="Gene3D" id="2.60.120.180">
    <property type="match status" value="1"/>
</dbReference>
<dbReference type="RefSeq" id="WP_119321769.1">
    <property type="nucleotide sequence ID" value="NZ_AP025739.1"/>
</dbReference>
<proteinExistence type="predicted"/>
<evidence type="ECO:0000313" key="1">
    <source>
        <dbReference type="EMBL" id="BDI34231.1"/>
    </source>
</evidence>
<gene>
    <name evidence="1" type="ORF">CCAX7_62820</name>
</gene>
<protein>
    <submittedName>
        <fullName evidence="1">Uncharacterized protein</fullName>
    </submittedName>
</protein>
<dbReference type="EMBL" id="AP025739">
    <property type="protein sequence ID" value="BDI34231.1"/>
    <property type="molecule type" value="Genomic_DNA"/>
</dbReference>
<dbReference type="GO" id="GO:0004553">
    <property type="term" value="F:hydrolase activity, hydrolyzing O-glycosyl compounds"/>
    <property type="evidence" value="ECO:0007669"/>
    <property type="project" value="InterPro"/>
</dbReference>
<keyword evidence="2" id="KW-1185">Reference proteome</keyword>
<dbReference type="AlphaFoldDB" id="A0A402CWP2"/>
<reference evidence="1 2" key="1">
    <citation type="journal article" date="2019" name="Int. J. Syst. Evol. Microbiol.">
        <title>Capsulimonas corticalis gen. nov., sp. nov., an aerobic capsulated bacterium, of a novel bacterial order, Capsulimonadales ord. nov., of the class Armatimonadia of the phylum Armatimonadetes.</title>
        <authorList>
            <person name="Li J."/>
            <person name="Kudo C."/>
            <person name="Tonouchi A."/>
        </authorList>
    </citation>
    <scope>NUCLEOTIDE SEQUENCE [LARGE SCALE GENOMIC DNA]</scope>
    <source>
        <strain evidence="1 2">AX-7</strain>
    </source>
</reference>
<dbReference type="OrthoDB" id="4035809at2"/>
<evidence type="ECO:0000313" key="2">
    <source>
        <dbReference type="Proteomes" id="UP000287394"/>
    </source>
</evidence>
<dbReference type="InterPro" id="IPR013320">
    <property type="entry name" value="ConA-like_dom_sf"/>
</dbReference>
<dbReference type="Proteomes" id="UP000287394">
    <property type="component" value="Chromosome"/>
</dbReference>
<dbReference type="InterPro" id="IPR013319">
    <property type="entry name" value="GH11/12"/>
</dbReference>
<dbReference type="KEGG" id="ccot:CCAX7_62820"/>
<organism evidence="1 2">
    <name type="scientific">Capsulimonas corticalis</name>
    <dbReference type="NCBI Taxonomy" id="2219043"/>
    <lineage>
        <taxon>Bacteria</taxon>
        <taxon>Bacillati</taxon>
        <taxon>Armatimonadota</taxon>
        <taxon>Armatimonadia</taxon>
        <taxon>Capsulimonadales</taxon>
        <taxon>Capsulimonadaceae</taxon>
        <taxon>Capsulimonas</taxon>
    </lineage>
</organism>
<dbReference type="SUPFAM" id="SSF49899">
    <property type="entry name" value="Concanavalin A-like lectins/glucanases"/>
    <property type="match status" value="1"/>
</dbReference>
<accession>A0A402CWP2</accession>
<sequence>MLKRKFRSVYGAVPLVAAIVTMAPAAYAWTYQADGQWAQFNFGNWTVYQNEWGSSAPCTLYANNANNWASAGSWTGGGTKGYPHAQSTVLNYDIYSYWFVSGFNVSPPSGALYTYMYDMWTANQQDELIVVEHSNNSGNWGTQIASNQTIGGRFYSSVWQASNGSNNVLIFSPGSMRDSGNEDCNAYFKWASQNGKLHNNTLREVSFGVEPTATNGWQQFTTNSFWGSYGHN</sequence>